<sequence>MCSLICMIRKHKWSVPFDLSL</sequence>
<dbReference type="AlphaFoldDB" id="A0A2P2PNY6"/>
<proteinExistence type="predicted"/>
<reference evidence="1" key="1">
    <citation type="submission" date="2018-02" db="EMBL/GenBank/DDBJ databases">
        <title>Rhizophora mucronata_Transcriptome.</title>
        <authorList>
            <person name="Meera S.P."/>
            <person name="Sreeshan A."/>
            <person name="Augustine A."/>
        </authorList>
    </citation>
    <scope>NUCLEOTIDE SEQUENCE</scope>
    <source>
        <tissue evidence="1">Leaf</tissue>
    </source>
</reference>
<evidence type="ECO:0000313" key="1">
    <source>
        <dbReference type="EMBL" id="MBX56319.1"/>
    </source>
</evidence>
<name>A0A2P2PNY6_RHIMU</name>
<dbReference type="EMBL" id="GGEC01075835">
    <property type="protein sequence ID" value="MBX56319.1"/>
    <property type="molecule type" value="Transcribed_RNA"/>
</dbReference>
<accession>A0A2P2PNY6</accession>
<protein>
    <submittedName>
        <fullName evidence="1">Uncharacterized protein</fullName>
    </submittedName>
</protein>
<organism evidence="1">
    <name type="scientific">Rhizophora mucronata</name>
    <name type="common">Asiatic mangrove</name>
    <dbReference type="NCBI Taxonomy" id="61149"/>
    <lineage>
        <taxon>Eukaryota</taxon>
        <taxon>Viridiplantae</taxon>
        <taxon>Streptophyta</taxon>
        <taxon>Embryophyta</taxon>
        <taxon>Tracheophyta</taxon>
        <taxon>Spermatophyta</taxon>
        <taxon>Magnoliopsida</taxon>
        <taxon>eudicotyledons</taxon>
        <taxon>Gunneridae</taxon>
        <taxon>Pentapetalae</taxon>
        <taxon>rosids</taxon>
        <taxon>fabids</taxon>
        <taxon>Malpighiales</taxon>
        <taxon>Rhizophoraceae</taxon>
        <taxon>Rhizophora</taxon>
    </lineage>
</organism>